<keyword evidence="11" id="KW-0902">Two-component regulatory system</keyword>
<dbReference type="PRINTS" id="PR00344">
    <property type="entry name" value="BCTRLSENSOR"/>
</dbReference>
<comment type="catalytic activity">
    <reaction evidence="1">
        <text>ATP + protein L-histidine = ADP + protein N-phospho-L-histidine.</text>
        <dbReference type="EC" id="2.7.13.3"/>
    </reaction>
</comment>
<protein>
    <recommendedName>
        <fullName evidence="3">histidine kinase</fullName>
        <ecNumber evidence="3">2.7.13.3</ecNumber>
    </recommendedName>
</protein>
<dbReference type="PANTHER" id="PTHR43304:SF1">
    <property type="entry name" value="PAC DOMAIN-CONTAINING PROTEIN"/>
    <property type="match status" value="1"/>
</dbReference>
<evidence type="ECO:0000256" key="3">
    <source>
        <dbReference type="ARBA" id="ARBA00012438"/>
    </source>
</evidence>
<accession>A0A841JVB9</accession>
<keyword evidence="12 13" id="KW-0472">Membrane</keyword>
<feature type="domain" description="PAC" evidence="16">
    <location>
        <begin position="564"/>
        <end position="616"/>
    </location>
</feature>
<dbReference type="Gene3D" id="2.10.70.100">
    <property type="match status" value="1"/>
</dbReference>
<dbReference type="Proteomes" id="UP000538666">
    <property type="component" value="Unassembled WGS sequence"/>
</dbReference>
<comment type="subcellular location">
    <subcellularLocation>
        <location evidence="2">Membrane</location>
        <topology evidence="2">Multi-pass membrane protein</topology>
    </subcellularLocation>
</comment>
<dbReference type="GO" id="GO:0016020">
    <property type="term" value="C:membrane"/>
    <property type="evidence" value="ECO:0007669"/>
    <property type="project" value="UniProtKB-SubCell"/>
</dbReference>
<sequence length="981" mass="111080">MNSTFTLRRYGLATIFCALATALALGLDAPASCFSLAIVVSCLYGGRGPGLLSIGLSTLAFDYFFLSPRFRFSVARESYLQLFAFLVAGIVIAIVIDSKRRIEQRRKEIAAELHKSQSFLEEAQRISHVGSFGWSPLTNKLYWSAETLRIAGYDVSVVPTLDLLYDRVHPDDRSVAEELLENASRTGSDLDFEHRFQLMDGTVKYVHVVAHAHRDDAGDLQYIGTVMDVTSMRRSDASLRASEFNFRLIVDSLPGQVCSLTPSGEIEHVNQEVLDYFGKTFQELRGWAHNDLVHPDDRARVISSRLSAFEKGQPYDLEHRLRRADGVYRWFHVRGIPLPDKNGGVLRWYNLLSDIDERIKAEESARARENTFRLIVDSIPGLVCTNTPAGELEFVNQPLLDYTGTTLEALRTSWPMLLHHEDRDEVLKLWGHSVQTGGTLDVEFRLLRADGVFRWLHARVVPHYDIEGNIVRSYGLITDIEDRKRAEQALQRTERRYRLVADSIPGLIYTTTAAGEMQFVNQKMQEFLGEPLETITTWTPYLHTDDIVNFTDLWRRSVETGESFEAECRMRRADGVYRWLEVRGSPLRDPNGRIVRWYHLASDIENRKRIEEVLVASESSLHQTINAIPGFVWSTHVNGEPEFYNQHYLDYLGISAEELPGLDWRTDVYPEDLPTLGAVWQSLRASGSPGECETRLRRFDGEYRWLLFRANPFRDAAGNILRWYGIAIDIDDRKRSEEILRNTESRLSRATQIATIGELAASIAHEINQPLAALVANSHACLRWLSAEPPNLVKAFETAEMLVRDGKKAGDVVKRLRSLFTRSAKMERIDVDVNDVIGEVLRLIQSEATRRKILVEADLSPDMPFVSGDRVQLQQLVLNLFINGLEAMDPVQNRPKRLFVTSKLDDTHNILVEIRDSGMGIDDPNKIFEAFFTTKENGMGMGLAICRSIVEAHGGRLWAVPGNTLGSTFFFTLPVQSGGSA</sequence>
<evidence type="ECO:0000256" key="7">
    <source>
        <dbReference type="ARBA" id="ARBA00022741"/>
    </source>
</evidence>
<evidence type="ECO:0000313" key="17">
    <source>
        <dbReference type="EMBL" id="MBB6144485.1"/>
    </source>
</evidence>
<dbReference type="SMART" id="SM00388">
    <property type="entry name" value="HisKA"/>
    <property type="match status" value="1"/>
</dbReference>
<evidence type="ECO:0000256" key="11">
    <source>
        <dbReference type="ARBA" id="ARBA00023012"/>
    </source>
</evidence>
<keyword evidence="9" id="KW-0067">ATP-binding</keyword>
<keyword evidence="8" id="KW-0418">Kinase</keyword>
<dbReference type="InterPro" id="IPR003594">
    <property type="entry name" value="HATPase_dom"/>
</dbReference>
<keyword evidence="7" id="KW-0547">Nucleotide-binding</keyword>
<evidence type="ECO:0000259" key="15">
    <source>
        <dbReference type="PROSITE" id="PS50112"/>
    </source>
</evidence>
<name>A0A841JVB9_9BACT</name>
<feature type="transmembrane region" description="Helical" evidence="13">
    <location>
        <begin position="78"/>
        <end position="96"/>
    </location>
</feature>
<dbReference type="EMBL" id="JACHEK010000004">
    <property type="protein sequence ID" value="MBB6144485.1"/>
    <property type="molecule type" value="Genomic_DNA"/>
</dbReference>
<feature type="domain" description="Histidine kinase" evidence="14">
    <location>
        <begin position="762"/>
        <end position="977"/>
    </location>
</feature>
<keyword evidence="10 13" id="KW-1133">Transmembrane helix</keyword>
<comment type="caution">
    <text evidence="17">The sequence shown here is derived from an EMBL/GenBank/DDBJ whole genome shotgun (WGS) entry which is preliminary data.</text>
</comment>
<feature type="domain" description="PAS" evidence="15">
    <location>
        <begin position="493"/>
        <end position="529"/>
    </location>
</feature>
<dbReference type="SUPFAM" id="SSF55874">
    <property type="entry name" value="ATPase domain of HSP90 chaperone/DNA topoisomerase II/histidine kinase"/>
    <property type="match status" value="1"/>
</dbReference>
<evidence type="ECO:0000256" key="12">
    <source>
        <dbReference type="ARBA" id="ARBA00023136"/>
    </source>
</evidence>
<dbReference type="Gene3D" id="3.30.565.10">
    <property type="entry name" value="Histidine kinase-like ATPase, C-terminal domain"/>
    <property type="match status" value="1"/>
</dbReference>
<dbReference type="InterPro" id="IPR036890">
    <property type="entry name" value="HATPase_C_sf"/>
</dbReference>
<evidence type="ECO:0000256" key="2">
    <source>
        <dbReference type="ARBA" id="ARBA00004141"/>
    </source>
</evidence>
<dbReference type="NCBIfam" id="TIGR00229">
    <property type="entry name" value="sensory_box"/>
    <property type="match status" value="5"/>
</dbReference>
<keyword evidence="4" id="KW-0597">Phosphoprotein</keyword>
<dbReference type="SMART" id="SM00091">
    <property type="entry name" value="PAS"/>
    <property type="match status" value="5"/>
</dbReference>
<evidence type="ECO:0000256" key="10">
    <source>
        <dbReference type="ARBA" id="ARBA00022989"/>
    </source>
</evidence>
<feature type="domain" description="PAC" evidence="16">
    <location>
        <begin position="190"/>
        <end position="241"/>
    </location>
</feature>
<dbReference type="Pfam" id="PF13493">
    <property type="entry name" value="DUF4118"/>
    <property type="match status" value="1"/>
</dbReference>
<feature type="domain" description="PAS" evidence="15">
    <location>
        <begin position="617"/>
        <end position="687"/>
    </location>
</feature>
<dbReference type="GO" id="GO:0000155">
    <property type="term" value="F:phosphorelay sensor kinase activity"/>
    <property type="evidence" value="ECO:0007669"/>
    <property type="project" value="InterPro"/>
</dbReference>
<dbReference type="PROSITE" id="PS50112">
    <property type="entry name" value="PAS"/>
    <property type="match status" value="4"/>
</dbReference>
<dbReference type="SUPFAM" id="SSF47384">
    <property type="entry name" value="Homodimeric domain of signal transducing histidine kinase"/>
    <property type="match status" value="1"/>
</dbReference>
<dbReference type="InterPro" id="IPR036097">
    <property type="entry name" value="HisK_dim/P_sf"/>
</dbReference>
<evidence type="ECO:0000256" key="9">
    <source>
        <dbReference type="ARBA" id="ARBA00022840"/>
    </source>
</evidence>
<evidence type="ECO:0000256" key="1">
    <source>
        <dbReference type="ARBA" id="ARBA00000085"/>
    </source>
</evidence>
<dbReference type="InterPro" id="IPR035965">
    <property type="entry name" value="PAS-like_dom_sf"/>
</dbReference>
<evidence type="ECO:0000259" key="14">
    <source>
        <dbReference type="PROSITE" id="PS50109"/>
    </source>
</evidence>
<feature type="domain" description="PAC" evidence="16">
    <location>
        <begin position="690"/>
        <end position="742"/>
    </location>
</feature>
<keyword evidence="5" id="KW-0808">Transferase</keyword>
<dbReference type="RefSeq" id="WP_050058901.1">
    <property type="nucleotide sequence ID" value="NZ_JACHEK010000004.1"/>
</dbReference>
<dbReference type="Gene3D" id="3.30.450.20">
    <property type="entry name" value="PAS domain"/>
    <property type="match status" value="5"/>
</dbReference>
<dbReference type="CDD" id="cd00082">
    <property type="entry name" value="HisKA"/>
    <property type="match status" value="1"/>
</dbReference>
<dbReference type="CDD" id="cd00130">
    <property type="entry name" value="PAS"/>
    <property type="match status" value="5"/>
</dbReference>
<dbReference type="InterPro" id="IPR052162">
    <property type="entry name" value="Sensor_kinase/Photoreceptor"/>
</dbReference>
<feature type="domain" description="PAC" evidence="16">
    <location>
        <begin position="440"/>
        <end position="492"/>
    </location>
</feature>
<dbReference type="Gene3D" id="1.10.287.130">
    <property type="match status" value="1"/>
</dbReference>
<reference evidence="17 18" key="1">
    <citation type="submission" date="2020-08" db="EMBL/GenBank/DDBJ databases">
        <title>Genomic Encyclopedia of Type Strains, Phase IV (KMG-IV): sequencing the most valuable type-strain genomes for metagenomic binning, comparative biology and taxonomic classification.</title>
        <authorList>
            <person name="Goeker M."/>
        </authorList>
    </citation>
    <scope>NUCLEOTIDE SEQUENCE [LARGE SCALE GENOMIC DNA]</scope>
    <source>
        <strain evidence="17 18">DSM 103733</strain>
    </source>
</reference>
<evidence type="ECO:0000256" key="6">
    <source>
        <dbReference type="ARBA" id="ARBA00022692"/>
    </source>
</evidence>
<dbReference type="InterPro" id="IPR001610">
    <property type="entry name" value="PAC"/>
</dbReference>
<dbReference type="PROSITE" id="PS50113">
    <property type="entry name" value="PAC"/>
    <property type="match status" value="5"/>
</dbReference>
<evidence type="ECO:0000256" key="13">
    <source>
        <dbReference type="SAM" id="Phobius"/>
    </source>
</evidence>
<dbReference type="InterPro" id="IPR004358">
    <property type="entry name" value="Sig_transdc_His_kin-like_C"/>
</dbReference>
<proteinExistence type="predicted"/>
<feature type="transmembrane region" description="Helical" evidence="13">
    <location>
        <begin position="49"/>
        <end position="66"/>
    </location>
</feature>
<dbReference type="InterPro" id="IPR025201">
    <property type="entry name" value="KdpD_TM"/>
</dbReference>
<dbReference type="InterPro" id="IPR003661">
    <property type="entry name" value="HisK_dim/P_dom"/>
</dbReference>
<dbReference type="Pfam" id="PF08447">
    <property type="entry name" value="PAS_3"/>
    <property type="match status" value="5"/>
</dbReference>
<evidence type="ECO:0000259" key="16">
    <source>
        <dbReference type="PROSITE" id="PS50113"/>
    </source>
</evidence>
<keyword evidence="6 13" id="KW-0812">Transmembrane</keyword>
<gene>
    <name evidence="17" type="ORF">HNQ77_002437</name>
</gene>
<feature type="domain" description="PAC" evidence="16">
    <location>
        <begin position="315"/>
        <end position="367"/>
    </location>
</feature>
<dbReference type="PROSITE" id="PS50109">
    <property type="entry name" value="HIS_KIN"/>
    <property type="match status" value="1"/>
</dbReference>
<dbReference type="InterPro" id="IPR005467">
    <property type="entry name" value="His_kinase_dom"/>
</dbReference>
<dbReference type="SUPFAM" id="SSF55785">
    <property type="entry name" value="PYP-like sensor domain (PAS domain)"/>
    <property type="match status" value="5"/>
</dbReference>
<dbReference type="SMART" id="SM00387">
    <property type="entry name" value="HATPase_c"/>
    <property type="match status" value="1"/>
</dbReference>
<dbReference type="Gene3D" id="1.20.120.620">
    <property type="entry name" value="Backbone structure of the membrane domain of e. Coli histidine kinase receptor kdpd"/>
    <property type="match status" value="1"/>
</dbReference>
<dbReference type="InterPro" id="IPR000700">
    <property type="entry name" value="PAS-assoc_C"/>
</dbReference>
<dbReference type="PANTHER" id="PTHR43304">
    <property type="entry name" value="PHYTOCHROME-LIKE PROTEIN CPH1"/>
    <property type="match status" value="1"/>
</dbReference>
<evidence type="ECO:0000313" key="18">
    <source>
        <dbReference type="Proteomes" id="UP000538666"/>
    </source>
</evidence>
<evidence type="ECO:0000256" key="5">
    <source>
        <dbReference type="ARBA" id="ARBA00022679"/>
    </source>
</evidence>
<dbReference type="EC" id="2.7.13.3" evidence="3"/>
<evidence type="ECO:0000256" key="8">
    <source>
        <dbReference type="ARBA" id="ARBA00022777"/>
    </source>
</evidence>
<dbReference type="InterPro" id="IPR013655">
    <property type="entry name" value="PAS_fold_3"/>
</dbReference>
<dbReference type="SMART" id="SM00086">
    <property type="entry name" value="PAC"/>
    <property type="match status" value="5"/>
</dbReference>
<feature type="domain" description="PAS" evidence="15">
    <location>
        <begin position="141"/>
        <end position="187"/>
    </location>
</feature>
<dbReference type="InterPro" id="IPR038318">
    <property type="entry name" value="KdpD_sf"/>
</dbReference>
<organism evidence="17 18">
    <name type="scientific">Silvibacterium bohemicum</name>
    <dbReference type="NCBI Taxonomy" id="1577686"/>
    <lineage>
        <taxon>Bacteria</taxon>
        <taxon>Pseudomonadati</taxon>
        <taxon>Acidobacteriota</taxon>
        <taxon>Terriglobia</taxon>
        <taxon>Terriglobales</taxon>
        <taxon>Acidobacteriaceae</taxon>
        <taxon>Silvibacterium</taxon>
    </lineage>
</organism>
<dbReference type="Pfam" id="PF02518">
    <property type="entry name" value="HATPase_c"/>
    <property type="match status" value="1"/>
</dbReference>
<dbReference type="GO" id="GO:0005524">
    <property type="term" value="F:ATP binding"/>
    <property type="evidence" value="ECO:0007669"/>
    <property type="project" value="UniProtKB-KW"/>
</dbReference>
<dbReference type="InterPro" id="IPR000014">
    <property type="entry name" value="PAS"/>
</dbReference>
<dbReference type="AlphaFoldDB" id="A0A841JVB9"/>
<keyword evidence="18" id="KW-1185">Reference proteome</keyword>
<dbReference type="FunFam" id="3.30.450.20:FF:000099">
    <property type="entry name" value="Sensory box sensor histidine kinase"/>
    <property type="match status" value="3"/>
</dbReference>
<evidence type="ECO:0000256" key="4">
    <source>
        <dbReference type="ARBA" id="ARBA00022553"/>
    </source>
</evidence>
<feature type="domain" description="PAS" evidence="15">
    <location>
        <begin position="242"/>
        <end position="312"/>
    </location>
</feature>